<gene>
    <name evidence="2" type="ORF">AUR64_02840</name>
</gene>
<dbReference type="EMBL" id="LOPU01000041">
    <property type="protein sequence ID" value="KTG07614.1"/>
    <property type="molecule type" value="Genomic_DNA"/>
</dbReference>
<sequence>MSVKSAVDDIRTSLRDAASGLFDGGNARTGTPVAFAAAVAGVEGLVYVVGRFVPELLRSVGAGPVVVGLYGTVGIALALLFRSQGRPSVVDDSTRSLALVAAGLGFWSVVPLVGSQPPVPAWAFVFVGLGLVAFRYALPAMFGDAVGITTTGRRGDDSNVGRTAGTFAAVLATTAVMTAAAIRPSVQILSLLAAVVGVAAVALTASDGFDAADSSDGTQDTHDALNAQNEQASPPIPLSLVPLQTATGRRRAVLVGDLLRRFALALVVVFVVVTVVSFHAPSVAAFGSTLPPNAVFGILLCLELAGEVVGRRLAPRVTRTVGRRRLAVLSVALTALFPVLLVTAPAKLPVLAMLFFGFGFRRVGTDARRSLVDAAVGARSETAPDEYRAARDLVVVPAPVVGGMLFWYSPVLAFSLATAVGGLALREYVRLLFGGAPTWMEAGE</sequence>
<dbReference type="Proteomes" id="UP000054387">
    <property type="component" value="Unassembled WGS sequence"/>
</dbReference>
<feature type="transmembrane region" description="Helical" evidence="1">
    <location>
        <begin position="61"/>
        <end position="81"/>
    </location>
</feature>
<feature type="transmembrane region" description="Helical" evidence="1">
    <location>
        <begin position="326"/>
        <end position="346"/>
    </location>
</feature>
<keyword evidence="1" id="KW-0812">Transmembrane</keyword>
<name>A0A0W1R3A1_9EURY</name>
<protein>
    <recommendedName>
        <fullName evidence="4">MFS transporter</fullName>
    </recommendedName>
</protein>
<feature type="transmembrane region" description="Helical" evidence="1">
    <location>
        <begin position="284"/>
        <end position="305"/>
    </location>
</feature>
<feature type="transmembrane region" description="Helical" evidence="1">
    <location>
        <begin position="188"/>
        <end position="205"/>
    </location>
</feature>
<keyword evidence="1" id="KW-1133">Transmembrane helix</keyword>
<evidence type="ECO:0008006" key="4">
    <source>
        <dbReference type="Google" id="ProtNLM"/>
    </source>
</evidence>
<organism evidence="2 3">
    <name type="scientific">Haloprofundus marisrubri</name>
    <dbReference type="NCBI Taxonomy" id="1514971"/>
    <lineage>
        <taxon>Archaea</taxon>
        <taxon>Methanobacteriati</taxon>
        <taxon>Methanobacteriota</taxon>
        <taxon>Stenosarchaea group</taxon>
        <taxon>Halobacteria</taxon>
        <taxon>Halobacteriales</taxon>
        <taxon>Haloferacaceae</taxon>
        <taxon>Haloprofundus</taxon>
    </lineage>
</organism>
<dbReference type="Gene3D" id="1.20.1250.20">
    <property type="entry name" value="MFS general substrate transporter like domains"/>
    <property type="match status" value="1"/>
</dbReference>
<feature type="transmembrane region" description="Helical" evidence="1">
    <location>
        <begin position="119"/>
        <end position="138"/>
    </location>
</feature>
<feature type="transmembrane region" description="Helical" evidence="1">
    <location>
        <begin position="159"/>
        <end position="182"/>
    </location>
</feature>
<feature type="transmembrane region" description="Helical" evidence="1">
    <location>
        <begin position="93"/>
        <end position="113"/>
    </location>
</feature>
<evidence type="ECO:0000313" key="3">
    <source>
        <dbReference type="Proteomes" id="UP000054387"/>
    </source>
</evidence>
<evidence type="ECO:0000313" key="2">
    <source>
        <dbReference type="EMBL" id="KTG07614.1"/>
    </source>
</evidence>
<evidence type="ECO:0000256" key="1">
    <source>
        <dbReference type="SAM" id="Phobius"/>
    </source>
</evidence>
<keyword evidence="3" id="KW-1185">Reference proteome</keyword>
<feature type="transmembrane region" description="Helical" evidence="1">
    <location>
        <begin position="405"/>
        <end position="425"/>
    </location>
</feature>
<dbReference type="AlphaFoldDB" id="A0A0W1R3A1"/>
<dbReference type="SUPFAM" id="SSF103473">
    <property type="entry name" value="MFS general substrate transporter"/>
    <property type="match status" value="1"/>
</dbReference>
<feature type="transmembrane region" description="Helical" evidence="1">
    <location>
        <begin position="258"/>
        <end position="278"/>
    </location>
</feature>
<proteinExistence type="predicted"/>
<dbReference type="RefSeq" id="WP_058583626.1">
    <property type="nucleotide sequence ID" value="NZ_LOPU01000041.1"/>
</dbReference>
<reference evidence="2 3" key="1">
    <citation type="submission" date="2015-12" db="EMBL/GenBank/DDBJ databases">
        <title>Haloprofundus marisrubri gen. nov., sp. nov., an extremely halophilic archaeon isolated from the Discovery deep brine-seawater interface in the Red Sea.</title>
        <authorList>
            <person name="Zhang G."/>
            <person name="Stingl U."/>
            <person name="Rashid M."/>
        </authorList>
    </citation>
    <scope>NUCLEOTIDE SEQUENCE [LARGE SCALE GENOMIC DNA]</scope>
    <source>
        <strain evidence="2 3">SB9</strain>
    </source>
</reference>
<accession>A0A0W1R3A1</accession>
<dbReference type="InterPro" id="IPR036259">
    <property type="entry name" value="MFS_trans_sf"/>
</dbReference>
<comment type="caution">
    <text evidence="2">The sequence shown here is derived from an EMBL/GenBank/DDBJ whole genome shotgun (WGS) entry which is preliminary data.</text>
</comment>
<keyword evidence="1" id="KW-0472">Membrane</keyword>